<dbReference type="EMBL" id="JAVRRA010000404">
    <property type="protein sequence ID" value="KAK5287799.1"/>
    <property type="molecule type" value="Genomic_DNA"/>
</dbReference>
<evidence type="ECO:0008006" key="3">
    <source>
        <dbReference type="Google" id="ProtNLM"/>
    </source>
</evidence>
<reference evidence="1 2" key="1">
    <citation type="submission" date="2023-08" db="EMBL/GenBank/DDBJ databases">
        <title>Black Yeasts Isolated from many extreme environments.</title>
        <authorList>
            <person name="Coleine C."/>
            <person name="Stajich J.E."/>
            <person name="Selbmann L."/>
        </authorList>
    </citation>
    <scope>NUCLEOTIDE SEQUENCE [LARGE SCALE GENOMIC DNA]</scope>
    <source>
        <strain evidence="1 2">CCFEE 536</strain>
    </source>
</reference>
<gene>
    <name evidence="1" type="ORF">LTR16_003646</name>
</gene>
<evidence type="ECO:0000313" key="2">
    <source>
        <dbReference type="Proteomes" id="UP001357485"/>
    </source>
</evidence>
<evidence type="ECO:0000313" key="1">
    <source>
        <dbReference type="EMBL" id="KAK5287799.1"/>
    </source>
</evidence>
<dbReference type="InterPro" id="IPR036188">
    <property type="entry name" value="FAD/NAD-bd_sf"/>
</dbReference>
<dbReference type="Gene3D" id="3.50.50.60">
    <property type="entry name" value="FAD/NAD(P)-binding domain"/>
    <property type="match status" value="1"/>
</dbReference>
<sequence length="129" mass="14121">MDLEDITRGKFSGEKGLMLVDKDNDTRAEFSMESGGGKGFTADIEILRGDLAKIFYDASCRDAQSIFGDHVTAIGDHEDLVHVTFDKAGPRDFDLVLAADGMGARAGRLVFPWRVHPGVFGPIRLLLHD</sequence>
<keyword evidence="2" id="KW-1185">Reference proteome</keyword>
<name>A0ABR0M6Z1_9PEZI</name>
<dbReference type="SUPFAM" id="SSF51905">
    <property type="entry name" value="FAD/NAD(P)-binding domain"/>
    <property type="match status" value="1"/>
</dbReference>
<proteinExistence type="predicted"/>
<dbReference type="InterPro" id="IPR051704">
    <property type="entry name" value="FAD_aromatic-hydroxylase"/>
</dbReference>
<dbReference type="PANTHER" id="PTHR46865">
    <property type="entry name" value="OXIDOREDUCTASE-RELATED"/>
    <property type="match status" value="1"/>
</dbReference>
<comment type="caution">
    <text evidence="1">The sequence shown here is derived from an EMBL/GenBank/DDBJ whole genome shotgun (WGS) entry which is preliminary data.</text>
</comment>
<organism evidence="1 2">
    <name type="scientific">Cryomyces antarcticus</name>
    <dbReference type="NCBI Taxonomy" id="329879"/>
    <lineage>
        <taxon>Eukaryota</taxon>
        <taxon>Fungi</taxon>
        <taxon>Dikarya</taxon>
        <taxon>Ascomycota</taxon>
        <taxon>Pezizomycotina</taxon>
        <taxon>Dothideomycetes</taxon>
        <taxon>Dothideomycetes incertae sedis</taxon>
        <taxon>Cryomyces</taxon>
    </lineage>
</organism>
<protein>
    <recommendedName>
        <fullName evidence="3">FAD-binding domain-containing protein</fullName>
    </recommendedName>
</protein>
<dbReference type="PANTHER" id="PTHR46865:SF2">
    <property type="entry name" value="MONOOXYGENASE"/>
    <property type="match status" value="1"/>
</dbReference>
<dbReference type="Proteomes" id="UP001357485">
    <property type="component" value="Unassembled WGS sequence"/>
</dbReference>
<accession>A0ABR0M6Z1</accession>